<gene>
    <name evidence="1" type="ORF">S03H2_70873</name>
</gene>
<protein>
    <submittedName>
        <fullName evidence="1">Uncharacterized protein</fullName>
    </submittedName>
</protein>
<name>X1KVG7_9ZZZZ</name>
<proteinExistence type="predicted"/>
<feature type="non-terminal residue" evidence="1">
    <location>
        <position position="1"/>
    </location>
</feature>
<dbReference type="EMBL" id="BARU01047238">
    <property type="protein sequence ID" value="GAH97625.1"/>
    <property type="molecule type" value="Genomic_DNA"/>
</dbReference>
<reference evidence="1" key="1">
    <citation type="journal article" date="2014" name="Front. Microbiol.">
        <title>High frequency of phylogenetically diverse reductive dehalogenase-homologous genes in deep subseafloor sedimentary metagenomes.</title>
        <authorList>
            <person name="Kawai M."/>
            <person name="Futagami T."/>
            <person name="Toyoda A."/>
            <person name="Takaki Y."/>
            <person name="Nishi S."/>
            <person name="Hori S."/>
            <person name="Arai W."/>
            <person name="Tsubouchi T."/>
            <person name="Morono Y."/>
            <person name="Uchiyama I."/>
            <person name="Ito T."/>
            <person name="Fujiyama A."/>
            <person name="Inagaki F."/>
            <person name="Takami H."/>
        </authorList>
    </citation>
    <scope>NUCLEOTIDE SEQUENCE</scope>
    <source>
        <strain evidence="1">Expedition CK06-06</strain>
    </source>
</reference>
<dbReference type="AlphaFoldDB" id="X1KVG7"/>
<organism evidence="1">
    <name type="scientific">marine sediment metagenome</name>
    <dbReference type="NCBI Taxonomy" id="412755"/>
    <lineage>
        <taxon>unclassified sequences</taxon>
        <taxon>metagenomes</taxon>
        <taxon>ecological metagenomes</taxon>
    </lineage>
</organism>
<comment type="caution">
    <text evidence="1">The sequence shown here is derived from an EMBL/GenBank/DDBJ whole genome shotgun (WGS) entry which is preliminary data.</text>
</comment>
<accession>X1KVG7</accession>
<sequence length="105" mass="12387">RKSKAIDYKEYLKQIAELAQKVKEGKTETTPDILNTPAKRALYNNLGKDKKLAIAVHETIIKYRPDCWRGNEAKERVIKNWLYKVLNDEVEVERIFAIVKKQHEY</sequence>
<evidence type="ECO:0000313" key="1">
    <source>
        <dbReference type="EMBL" id="GAH97625.1"/>
    </source>
</evidence>